<reference evidence="3 4" key="1">
    <citation type="submission" date="2019-09" db="EMBL/GenBank/DDBJ databases">
        <title>Genome sequence of Hymenobacter sp. M3.</title>
        <authorList>
            <person name="Srinivasan S."/>
        </authorList>
    </citation>
    <scope>NUCLEOTIDE SEQUENCE [LARGE SCALE GENOMIC DNA]</scope>
    <source>
        <strain evidence="3 4">M3</strain>
    </source>
</reference>
<feature type="chain" id="PRO_5043837332" evidence="2">
    <location>
        <begin position="24"/>
        <end position="649"/>
    </location>
</feature>
<evidence type="ECO:0000313" key="4">
    <source>
        <dbReference type="Proteomes" id="UP000326380"/>
    </source>
</evidence>
<proteinExistence type="predicted"/>
<evidence type="ECO:0000313" key="3">
    <source>
        <dbReference type="EMBL" id="KAA9331619.1"/>
    </source>
</evidence>
<dbReference type="InterPro" id="IPR026950">
    <property type="entry name" value="Caps_assemb_Wzi"/>
</dbReference>
<dbReference type="InterPro" id="IPR038636">
    <property type="entry name" value="Wzi_sf"/>
</dbReference>
<dbReference type="Gene3D" id="2.40.160.130">
    <property type="entry name" value="Capsule assembly protein Wzi"/>
    <property type="match status" value="1"/>
</dbReference>
<evidence type="ECO:0000256" key="1">
    <source>
        <dbReference type="SAM" id="MobiDB-lite"/>
    </source>
</evidence>
<keyword evidence="4" id="KW-1185">Reference proteome</keyword>
<feature type="compositionally biased region" description="Polar residues" evidence="1">
    <location>
        <begin position="119"/>
        <end position="129"/>
    </location>
</feature>
<dbReference type="RefSeq" id="WP_151079799.1">
    <property type="nucleotide sequence ID" value="NZ_CP047647.1"/>
</dbReference>
<comment type="caution">
    <text evidence="3">The sequence shown here is derived from an EMBL/GenBank/DDBJ whole genome shotgun (WGS) entry which is preliminary data.</text>
</comment>
<feature type="signal peptide" evidence="2">
    <location>
        <begin position="1"/>
        <end position="23"/>
    </location>
</feature>
<dbReference type="Pfam" id="PF14052">
    <property type="entry name" value="Caps_assemb_Wzi"/>
    <property type="match status" value="1"/>
</dbReference>
<dbReference type="Proteomes" id="UP000326380">
    <property type="component" value="Unassembled WGS sequence"/>
</dbReference>
<accession>A0A7L5A411</accession>
<sequence length="649" mass="73344">MNRLLLRLGFGLLCATAASPLLAQTTPADTTIRIVTPPAPAAPVVTPAAPVFTPPRIEATAQKAPLQAPVYVPLDHEVYRLIDRYAIKFGADSLGDIHTSNRPYNRAAVARLAERIYPTSSGTRNTPNDTYPKDVGTLELGSRGERRSGPDRFNARYLLRDNWQYVTNPENRAQNVSQKPLLKRFYRNPADLYSVDTEDFTLRVNPVAHFQLGSDTETSDGLRFVNTRGVQLEGTIDQRLGFYTYLADNQMAVPLYVQRRVQRDTIVPHEGYWKYYKQDLTNPAAPSKYDFLTARGYLTYAATKHINVQLGHDRNFIGNGYRSLILSDYAAPYFFLKLNTRIWKFNYQNLFAELNADRGGKDRVDPKKYLALHHLSLDITPSLNVGVFESLIFARGKGRFELQYLNPIIFYRSVEQGLGSDDNALLGADFKWNIRRRAQLYGQLVLDEFILSDVRAGAGSINNKQALQLGAKYIDVAGIRNLDVQAEFNYVRPYTYQHVDYFTSYTHYQQPLAHPMGANLRELLGIISYQPLPRLSLVGKAFYVVQGLDLVEPLTVPGTPTTVNYGGNPLLVYINRPLDGSGNVQYTGYRVGNGIRYELLHADLTATYQARHNLFFDAKLIVRHSNLYGNEAIPSVSLRWNAAQRLHEF</sequence>
<name>A0A7L5A411_9BACT</name>
<organism evidence="3 4">
    <name type="scientific">Hymenobacter busanensis</name>
    <dbReference type="NCBI Taxonomy" id="2607656"/>
    <lineage>
        <taxon>Bacteria</taxon>
        <taxon>Pseudomonadati</taxon>
        <taxon>Bacteroidota</taxon>
        <taxon>Cytophagia</taxon>
        <taxon>Cytophagales</taxon>
        <taxon>Hymenobacteraceae</taxon>
        <taxon>Hymenobacter</taxon>
    </lineage>
</organism>
<dbReference type="AlphaFoldDB" id="A0A7L5A411"/>
<dbReference type="EMBL" id="VTWU01000005">
    <property type="protein sequence ID" value="KAA9331619.1"/>
    <property type="molecule type" value="Genomic_DNA"/>
</dbReference>
<gene>
    <name evidence="3" type="ORF">F0P96_15415</name>
</gene>
<evidence type="ECO:0000256" key="2">
    <source>
        <dbReference type="SAM" id="SignalP"/>
    </source>
</evidence>
<keyword evidence="2" id="KW-0732">Signal</keyword>
<protein>
    <submittedName>
        <fullName evidence="3">Capsule assembly Wzi family protein</fullName>
    </submittedName>
</protein>
<feature type="region of interest" description="Disordered" evidence="1">
    <location>
        <begin position="119"/>
        <end position="148"/>
    </location>
</feature>